<dbReference type="GO" id="GO:0031625">
    <property type="term" value="F:ubiquitin protein ligase binding"/>
    <property type="evidence" value="ECO:0007669"/>
    <property type="project" value="TreeGrafter"/>
</dbReference>
<feature type="region of interest" description="Disordered" evidence="1">
    <location>
        <begin position="227"/>
        <end position="268"/>
    </location>
</feature>
<feature type="domain" description="Arrestin-like N-terminal" evidence="2">
    <location>
        <begin position="4"/>
        <end position="124"/>
    </location>
</feature>
<evidence type="ECO:0000256" key="1">
    <source>
        <dbReference type="SAM" id="MobiDB-lite"/>
    </source>
</evidence>
<dbReference type="Pfam" id="PF00339">
    <property type="entry name" value="Arrestin_N"/>
    <property type="match status" value="1"/>
</dbReference>
<dbReference type="GO" id="GO:0005829">
    <property type="term" value="C:cytosol"/>
    <property type="evidence" value="ECO:0007669"/>
    <property type="project" value="TreeGrafter"/>
</dbReference>
<evidence type="ECO:0000259" key="2">
    <source>
        <dbReference type="Pfam" id="PF00339"/>
    </source>
</evidence>
<evidence type="ECO:0000313" key="3">
    <source>
        <dbReference type="EMBL" id="KGQ05306.1"/>
    </source>
</evidence>
<feature type="compositionally biased region" description="Pro residues" evidence="1">
    <location>
        <begin position="507"/>
        <end position="516"/>
    </location>
</feature>
<dbReference type="Gene3D" id="3.40.50.1820">
    <property type="entry name" value="alpha/beta hydrolase"/>
    <property type="match status" value="1"/>
</dbReference>
<dbReference type="InterPro" id="IPR011021">
    <property type="entry name" value="Arrestin-like_N"/>
</dbReference>
<dbReference type="OrthoDB" id="3365616at2759"/>
<dbReference type="GO" id="GO:0070086">
    <property type="term" value="P:ubiquitin-dependent endocytosis"/>
    <property type="evidence" value="ECO:0007669"/>
    <property type="project" value="TreeGrafter"/>
</dbReference>
<feature type="compositionally biased region" description="Low complexity" evidence="1">
    <location>
        <begin position="484"/>
        <end position="499"/>
    </location>
</feature>
<dbReference type="Proteomes" id="UP000030106">
    <property type="component" value="Unassembled WGS sequence"/>
</dbReference>
<gene>
    <name evidence="3" type="ORF">BBAD15_g9465</name>
</gene>
<comment type="caution">
    <text evidence="3">The sequence shown here is derived from an EMBL/GenBank/DDBJ whole genome shotgun (WGS) entry which is preliminary data.</text>
</comment>
<sequence>MSMRITLDNQPEFFTNLDIISGQVLLNLNRPEQIGGIVVKLEGVSNTILQPQYPFENGRDGRDGYSTSNAAINSESHKILYKVQQVFPDEYHSSTNSPFGSFPLHPGQHQFPFKFKMPINNACSDSHAMASLANQSLSGAGMFGARGIRLMDGTKQLYLKHVTKTLPPSLSGVYDDAEIRYYIKVTVQRPGILKENWRFQLGFKFMPIEPPRSPPRGQESFARRPFSFAFRPPSPQGKPKGSLFGTKKNSFESESSADPPPPPQSVELSARLPHPLVLTCNRPVPLRLIAKKLVNNPQQVYLTSIQIDLIGTTILSAHGQILQKSNRWVIASNPLLEVPLITPTGEVGSEIIVPDEPWSQKPLPNTVAPSFTTCNISRRYEVQILVTLRLGKKNARRIPESITLPLHFANVEVFSGVKPPRELVEAATNAGFSQGELRPHLPPRQSVSGPSGTAAHQAPPLPLRRPGGAVQPPPAAQPDEYEDAPPSYSEAMAESASMPFDQDNPRSQPPIDPSLTPPTIVHPAARSNYPFAKDLATLPRGQTVMSRCAIHQRPLPLPLLLRRRRIHGFRTFCTSRRLGKDPRIPGAGREIIDDFAQLREHYATPKYPIVLAHGLFGFSELRLVPRLPAVQYWHGIQDALRANGATVFATSVPPSSSIAVRAATLADGIVAAQEAQEKACASPPPPVNIIAHSMGGLDARYMISRLLPRPDVQVASLTTIATPHRGSPVADYLVETDSRSPIHLPQLYALLARAGLGTEAFEQLTTRYMTGTFNPETPDVDGVRYFSYGADMKEVPSRLSVFRPPWQVMQDAGEGPNDGLVSVASSRWGEYRGTLVGVGHLDLINWSNRMRWALREMMGMKRTFNAVAFYLDIADMLAREGL</sequence>
<dbReference type="InterPro" id="IPR014756">
    <property type="entry name" value="Ig_E-set"/>
</dbReference>
<dbReference type="CDD" id="cd22952">
    <property type="entry name" value="ART10-like"/>
    <property type="match status" value="1"/>
</dbReference>
<dbReference type="PANTHER" id="PTHR11188">
    <property type="entry name" value="ARRESTIN DOMAIN CONTAINING PROTEIN"/>
    <property type="match status" value="1"/>
</dbReference>
<dbReference type="AlphaFoldDB" id="A0A0A2VBP2"/>
<dbReference type="GO" id="GO:0005886">
    <property type="term" value="C:plasma membrane"/>
    <property type="evidence" value="ECO:0007669"/>
    <property type="project" value="TreeGrafter"/>
</dbReference>
<dbReference type="PANTHER" id="PTHR11188:SF166">
    <property type="entry name" value="ARRESTIN (OR S-ANTIGEN), N-TERMINAL DOMAIN PROTEIN (AFU_ORTHOLOGUE AFUA_7G02050)"/>
    <property type="match status" value="1"/>
</dbReference>
<name>A0A0A2VBP2_BEABA</name>
<dbReference type="InterPro" id="IPR050357">
    <property type="entry name" value="Arrestin_domain-protein"/>
</dbReference>
<dbReference type="SUPFAM" id="SSF81296">
    <property type="entry name" value="E set domains"/>
    <property type="match status" value="1"/>
</dbReference>
<dbReference type="EMBL" id="ANFO01000961">
    <property type="protein sequence ID" value="KGQ05306.1"/>
    <property type="molecule type" value="Genomic_DNA"/>
</dbReference>
<feature type="region of interest" description="Disordered" evidence="1">
    <location>
        <begin position="434"/>
        <end position="521"/>
    </location>
</feature>
<reference evidence="3 4" key="1">
    <citation type="submission" date="2012-10" db="EMBL/GenBank/DDBJ databases">
        <title>Genome sequencing and analysis of entomopathogenic fungi Beauveria bassiana D1-5.</title>
        <authorList>
            <person name="Li Q."/>
            <person name="Wang L."/>
            <person name="Zhang Z."/>
            <person name="Wang Q."/>
            <person name="Ren J."/>
            <person name="Wang M."/>
            <person name="Xu W."/>
            <person name="Wang J."/>
            <person name="Lu Y."/>
            <person name="Du Q."/>
            <person name="Sun Z."/>
        </authorList>
    </citation>
    <scope>NUCLEOTIDE SEQUENCE [LARGE SCALE GENOMIC DNA]</scope>
    <source>
        <strain evidence="3 4">D1-5</strain>
    </source>
</reference>
<dbReference type="HOGENOM" id="CLU_326509_0_0_1"/>
<evidence type="ECO:0000313" key="4">
    <source>
        <dbReference type="Proteomes" id="UP000030106"/>
    </source>
</evidence>
<dbReference type="InterPro" id="IPR029058">
    <property type="entry name" value="AB_hydrolase_fold"/>
</dbReference>
<dbReference type="STRING" id="1245745.A0A0A2VBP2"/>
<dbReference type="InterPro" id="IPR014752">
    <property type="entry name" value="Arrestin-like_C"/>
</dbReference>
<dbReference type="eggNOG" id="ENOG502QWIY">
    <property type="taxonomic scope" value="Eukaryota"/>
</dbReference>
<dbReference type="GO" id="GO:0030674">
    <property type="term" value="F:protein-macromolecule adaptor activity"/>
    <property type="evidence" value="ECO:0007669"/>
    <property type="project" value="TreeGrafter"/>
</dbReference>
<organism evidence="3 4">
    <name type="scientific">Beauveria bassiana D1-5</name>
    <dbReference type="NCBI Taxonomy" id="1245745"/>
    <lineage>
        <taxon>Eukaryota</taxon>
        <taxon>Fungi</taxon>
        <taxon>Dikarya</taxon>
        <taxon>Ascomycota</taxon>
        <taxon>Pezizomycotina</taxon>
        <taxon>Sordariomycetes</taxon>
        <taxon>Hypocreomycetidae</taxon>
        <taxon>Hypocreales</taxon>
        <taxon>Cordycipitaceae</taxon>
        <taxon>Beauveria</taxon>
    </lineage>
</organism>
<proteinExistence type="predicted"/>
<protein>
    <submittedName>
        <fullName evidence="3">Lipase 2</fullName>
    </submittedName>
</protein>
<accession>A0A0A2VBP2</accession>
<dbReference type="Gene3D" id="2.60.40.640">
    <property type="match status" value="1"/>
</dbReference>
<dbReference type="SUPFAM" id="SSF53474">
    <property type="entry name" value="alpha/beta-Hydrolases"/>
    <property type="match status" value="1"/>
</dbReference>